<dbReference type="EMBL" id="FMYM01000004">
    <property type="protein sequence ID" value="SDB94282.1"/>
    <property type="molecule type" value="Genomic_DNA"/>
</dbReference>
<proteinExistence type="predicted"/>
<reference evidence="2" key="1">
    <citation type="submission" date="2016-09" db="EMBL/GenBank/DDBJ databases">
        <authorList>
            <person name="Varghese N."/>
            <person name="Submissions S."/>
        </authorList>
    </citation>
    <scope>NUCLEOTIDE SEQUENCE [LARGE SCALE GENOMIC DNA]</scope>
    <source>
        <strain evidence="2">25nlg</strain>
    </source>
</reference>
<dbReference type="Gene3D" id="3.90.1200.10">
    <property type="match status" value="1"/>
</dbReference>
<gene>
    <name evidence="1" type="ORF">SAMN05421737_10410</name>
</gene>
<protein>
    <submittedName>
        <fullName evidence="1">Spore coat protein YutH</fullName>
    </submittedName>
</protein>
<dbReference type="InterPro" id="IPR047175">
    <property type="entry name" value="CotS-like"/>
</dbReference>
<dbReference type="GO" id="GO:0042601">
    <property type="term" value="C:endospore-forming forespore"/>
    <property type="evidence" value="ECO:0007669"/>
    <property type="project" value="TreeGrafter"/>
</dbReference>
<keyword evidence="2" id="KW-1185">Reference proteome</keyword>
<dbReference type="InterPro" id="IPR014254">
    <property type="entry name" value="Spore_coat_YutH"/>
</dbReference>
<keyword evidence="1" id="KW-0167">Capsid protein</keyword>
<organism evidence="1 2">
    <name type="scientific">Shouchella lonarensis</name>
    <dbReference type="NCBI Taxonomy" id="1464122"/>
    <lineage>
        <taxon>Bacteria</taxon>
        <taxon>Bacillati</taxon>
        <taxon>Bacillota</taxon>
        <taxon>Bacilli</taxon>
        <taxon>Bacillales</taxon>
        <taxon>Bacillaceae</taxon>
        <taxon>Shouchella</taxon>
    </lineage>
</organism>
<keyword evidence="1" id="KW-0946">Virion</keyword>
<dbReference type="RefSeq" id="WP_176763804.1">
    <property type="nucleotide sequence ID" value="NZ_FMYM01000004.1"/>
</dbReference>
<dbReference type="STRING" id="1464122.SAMN05421737_10410"/>
<dbReference type="SUPFAM" id="SSF56112">
    <property type="entry name" value="Protein kinase-like (PK-like)"/>
    <property type="match status" value="1"/>
</dbReference>
<dbReference type="Proteomes" id="UP000242662">
    <property type="component" value="Unassembled WGS sequence"/>
</dbReference>
<accession>A0A1G6HJ55</accession>
<dbReference type="InterPro" id="IPR011009">
    <property type="entry name" value="Kinase-like_dom_sf"/>
</dbReference>
<dbReference type="PANTHER" id="PTHR39179:SF2">
    <property type="entry name" value="ENDOSPORE COAT-ASSOCIATED PROTEIN YUTH"/>
    <property type="match status" value="1"/>
</dbReference>
<name>A0A1G6HJ55_9BACI</name>
<dbReference type="NCBIfam" id="TIGR02905">
    <property type="entry name" value="spore_yutH"/>
    <property type="match status" value="1"/>
</dbReference>
<evidence type="ECO:0000313" key="2">
    <source>
        <dbReference type="Proteomes" id="UP000242662"/>
    </source>
</evidence>
<dbReference type="PANTHER" id="PTHR39179">
    <property type="entry name" value="SPORE COAT PROTEIN I"/>
    <property type="match status" value="1"/>
</dbReference>
<evidence type="ECO:0000313" key="1">
    <source>
        <dbReference type="EMBL" id="SDB94282.1"/>
    </source>
</evidence>
<dbReference type="AlphaFoldDB" id="A0A1G6HJ55"/>
<sequence>MLERNVYDFYKLYCEDRFYVGDYEGFTANDQPYLLMPKEECICEESDMVRFSTYMYQAGDPSVLTLHPTRTEQLSALVDGQDVYLFPLPNVDGGGWRGTKIQSVADLGRELRGWHLRGQQGASHFQDLAVNDWPALWEKRLEQLEEWYVTVFSRGPQTEIDELFLYTYPYFMGLAENAIQFAVDAQLDLYRSPLDAGTISHYRFNDRTWLYMSERGDVIKPPTSFLFDHPARDLAEWIRSTRKDDPQSYTVAPIFTFLNGYEEQQPLTPFTWHLLYARLLFPLHYFEIIEDYYRAQVPEERGGIAEDFKVLLDTEKGNEQLLAELAEEARVKQRSTLPKLDWLPRR</sequence>